<dbReference type="EMBL" id="MG550226">
    <property type="protein sequence ID" value="AWT50660.1"/>
    <property type="molecule type" value="mRNA"/>
</dbReference>
<dbReference type="Pfam" id="PF00001">
    <property type="entry name" value="7tm_1"/>
    <property type="match status" value="1"/>
</dbReference>
<protein>
    <submittedName>
        <fullName evidence="16">Neuropeptide receptor</fullName>
    </submittedName>
</protein>
<keyword evidence="11" id="KW-0807">Transducer</keyword>
<evidence type="ECO:0000256" key="14">
    <source>
        <dbReference type="SAM" id="SignalP"/>
    </source>
</evidence>
<sequence length="817" mass="91634">MVGVSAVWMWLSFVTVAYQRGSSQVTASPPNQDNVTLAPIFVLDGNLIPGSWCECRQTTSNEDCMCHGAGLLEIPSNLSTTLKTLTVSNAGIRTLTANCLQPYKNTLRDVTFSNVKRLEHIEPGVFNLLKELRSIYIHYAPLLRRIPSGVFQLYLPRLIYLRIVHTGLEKLPYFGRLKTNAALHMIDLENNQIQAISSHEVEVHTDQLLLNFNMIQTVENEAFKGSQIAKLSLKGNKGLKVLQSRAFVGVLSLRQLDLSNTAIEYLPTEGLKELDVLKIEATYSMKVFPSIYNFQLIKEAWLTYPYHCCAFHFPATHDPDQYAKHQEFIKANAVGCGRRRRSVNNSTLIDDFNSPWGNPLPVDTPHTGADSLDGFFHEKLNNLSGARVNATCGTLSKNYHEVRCHPAPDAFNPCEDLMGNWALRVSVWFVAIAALVGNLAVLLVLISSRFRMTVPKFLMCNLAFADFCMGLYLIMIAIMDVRSIGDYFNHAIYWQRGMGCQMAGFLTVFSSVLSIFTLTVITCERWYTITYAIHLNRRLKLSTATKIMVVGWVYSIAMAALPLFDVSNYSKTSICLPMKNTNSTDSAYLIFLLLFNGLAFWMICACYARMYSSIRGGTEGVASLARSDMTVARRMALLVFTDFACWAPIAFFGLTALAGYPLIDVPKTKILLVFFYPLNSCANPYLYALLTQQYRRDFFILLSRYGICSARAARYKGTPGTFRKSGHNAHTVTEGNERDMAMCGPQHRGSLLTTVTSMDSYPVHNTRYNVNTSPNNNTEVTSLQHLEMMPFDYNNGQGNNSHSASNRRQSKNNTSLI</sequence>
<dbReference type="FunFam" id="3.80.10.10:FF:000426">
    <property type="entry name" value="Follicle-stimulating hormone receptor-like Protein"/>
    <property type="match status" value="1"/>
</dbReference>
<feature type="transmembrane region" description="Helical" evidence="13">
    <location>
        <begin position="587"/>
        <end position="608"/>
    </location>
</feature>
<feature type="transmembrane region" description="Helical" evidence="13">
    <location>
        <begin position="421"/>
        <end position="446"/>
    </location>
</feature>
<keyword evidence="3" id="KW-1003">Cell membrane</keyword>
<feature type="signal peptide" evidence="14">
    <location>
        <begin position="1"/>
        <end position="19"/>
    </location>
</feature>
<evidence type="ECO:0000256" key="2">
    <source>
        <dbReference type="ARBA" id="ARBA00010663"/>
    </source>
</evidence>
<feature type="domain" description="G-protein coupled receptors family 1 profile" evidence="15">
    <location>
        <begin position="437"/>
        <end position="687"/>
    </location>
</feature>
<dbReference type="CDD" id="cd15136">
    <property type="entry name" value="7tmA_Glyco_hormone_R"/>
    <property type="match status" value="1"/>
</dbReference>
<keyword evidence="6" id="KW-0677">Repeat</keyword>
<evidence type="ECO:0000256" key="1">
    <source>
        <dbReference type="ARBA" id="ARBA00004651"/>
    </source>
</evidence>
<comment type="subcellular location">
    <subcellularLocation>
        <location evidence="1">Cell membrane</location>
        <topology evidence="1">Multi-pass membrane protein</topology>
    </subcellularLocation>
</comment>
<dbReference type="InterPro" id="IPR017452">
    <property type="entry name" value="GPCR_Rhodpsn_7TM"/>
</dbReference>
<comment type="similarity">
    <text evidence="2">Belongs to the G-protein coupled receptor 1 family.</text>
</comment>
<dbReference type="SUPFAM" id="SSF81321">
    <property type="entry name" value="Family A G protein-coupled receptor-like"/>
    <property type="match status" value="1"/>
</dbReference>
<dbReference type="GO" id="GO:0007189">
    <property type="term" value="P:adenylate cyclase-activating G protein-coupled receptor signaling pathway"/>
    <property type="evidence" value="ECO:0007669"/>
    <property type="project" value="TreeGrafter"/>
</dbReference>
<evidence type="ECO:0000256" key="13">
    <source>
        <dbReference type="SAM" id="Phobius"/>
    </source>
</evidence>
<keyword evidence="10 16" id="KW-0675">Receptor</keyword>
<evidence type="ECO:0000256" key="6">
    <source>
        <dbReference type="ARBA" id="ARBA00022737"/>
    </source>
</evidence>
<dbReference type="PROSITE" id="PS00237">
    <property type="entry name" value="G_PROTEIN_RECEP_F1_1"/>
    <property type="match status" value="1"/>
</dbReference>
<dbReference type="Pfam" id="PF13855">
    <property type="entry name" value="LRR_8"/>
    <property type="match status" value="1"/>
</dbReference>
<dbReference type="PRINTS" id="PR00237">
    <property type="entry name" value="GPCRRHODOPSN"/>
</dbReference>
<dbReference type="InterPro" id="IPR032675">
    <property type="entry name" value="LRR_dom_sf"/>
</dbReference>
<dbReference type="InterPro" id="IPR001611">
    <property type="entry name" value="Leu-rich_rpt"/>
</dbReference>
<dbReference type="GO" id="GO:0016500">
    <property type="term" value="F:protein-hormone receptor activity"/>
    <property type="evidence" value="ECO:0007669"/>
    <property type="project" value="InterPro"/>
</dbReference>
<feature type="transmembrane region" description="Helical" evidence="13">
    <location>
        <begin position="544"/>
        <end position="564"/>
    </location>
</feature>
<evidence type="ECO:0000256" key="10">
    <source>
        <dbReference type="ARBA" id="ARBA00023170"/>
    </source>
</evidence>
<evidence type="ECO:0000313" key="16">
    <source>
        <dbReference type="EMBL" id="AWT50660.1"/>
    </source>
</evidence>
<evidence type="ECO:0000256" key="11">
    <source>
        <dbReference type="ARBA" id="ARBA00023224"/>
    </source>
</evidence>
<dbReference type="InterPro" id="IPR002131">
    <property type="entry name" value="Gphrmn_rcpt_fam"/>
</dbReference>
<organism evidence="16">
    <name type="scientific">Diaphorina citri</name>
    <name type="common">Asian citrus psyllid</name>
    <dbReference type="NCBI Taxonomy" id="121845"/>
    <lineage>
        <taxon>Eukaryota</taxon>
        <taxon>Metazoa</taxon>
        <taxon>Ecdysozoa</taxon>
        <taxon>Arthropoda</taxon>
        <taxon>Hexapoda</taxon>
        <taxon>Insecta</taxon>
        <taxon>Pterygota</taxon>
        <taxon>Neoptera</taxon>
        <taxon>Paraneoptera</taxon>
        <taxon>Hemiptera</taxon>
        <taxon>Sternorrhyncha</taxon>
        <taxon>Psylloidea</taxon>
        <taxon>Psyllidae</taxon>
        <taxon>Diaphorininae</taxon>
        <taxon>Diaphorina</taxon>
    </lineage>
</organism>
<dbReference type="AlphaFoldDB" id="A0A2U9PFW7"/>
<feature type="transmembrane region" description="Helical" evidence="13">
    <location>
        <begin position="670"/>
        <end position="690"/>
    </location>
</feature>
<evidence type="ECO:0000256" key="8">
    <source>
        <dbReference type="ARBA" id="ARBA00023040"/>
    </source>
</evidence>
<dbReference type="FunFam" id="1.20.1070.10:FF:000181">
    <property type="entry name" value="Thyrotropin receptor"/>
    <property type="match status" value="1"/>
</dbReference>
<dbReference type="SUPFAM" id="SSF52058">
    <property type="entry name" value="L domain-like"/>
    <property type="match status" value="1"/>
</dbReference>
<name>A0A2U9PFW7_DIACI</name>
<keyword evidence="8" id="KW-0297">G-protein coupled receptor</keyword>
<keyword evidence="5 13" id="KW-0812">Transmembrane</keyword>
<dbReference type="PANTHER" id="PTHR24372">
    <property type="entry name" value="GLYCOPROTEIN HORMONE RECEPTOR"/>
    <property type="match status" value="1"/>
</dbReference>
<dbReference type="PANTHER" id="PTHR24372:SF74">
    <property type="entry name" value="LP13728P"/>
    <property type="match status" value="1"/>
</dbReference>
<feature type="chain" id="PRO_5016044081" evidence="14">
    <location>
        <begin position="20"/>
        <end position="817"/>
    </location>
</feature>
<evidence type="ECO:0000259" key="15">
    <source>
        <dbReference type="PROSITE" id="PS50262"/>
    </source>
</evidence>
<feature type="region of interest" description="Disordered" evidence="12">
    <location>
        <begin position="790"/>
        <end position="817"/>
    </location>
</feature>
<evidence type="ECO:0000256" key="9">
    <source>
        <dbReference type="ARBA" id="ARBA00023136"/>
    </source>
</evidence>
<reference evidence="16" key="1">
    <citation type="submission" date="2017-11" db="EMBL/GenBank/DDBJ databases">
        <title>Characterization and expression profiling of neuropeptides and their receptors in the Asian Citrus Psyllid, Diaphorina citri.</title>
        <authorList>
            <person name="Wang Z."/>
            <person name="Zeng X."/>
        </authorList>
    </citation>
    <scope>NUCLEOTIDE SEQUENCE</scope>
</reference>
<feature type="compositionally biased region" description="Polar residues" evidence="12">
    <location>
        <begin position="794"/>
        <end position="817"/>
    </location>
</feature>
<keyword evidence="4" id="KW-0433">Leucine-rich repeat</keyword>
<accession>A0A2U9PFW7</accession>
<dbReference type="GO" id="GO:0008528">
    <property type="term" value="F:G protein-coupled peptide receptor activity"/>
    <property type="evidence" value="ECO:0007669"/>
    <property type="project" value="TreeGrafter"/>
</dbReference>
<dbReference type="Gene3D" id="1.20.1070.10">
    <property type="entry name" value="Rhodopsin 7-helix transmembrane proteins"/>
    <property type="match status" value="1"/>
</dbReference>
<feature type="transmembrane region" description="Helical" evidence="13">
    <location>
        <begin position="458"/>
        <end position="479"/>
    </location>
</feature>
<keyword evidence="9 13" id="KW-0472">Membrane</keyword>
<keyword evidence="14" id="KW-0732">Signal</keyword>
<keyword evidence="7 13" id="KW-1133">Transmembrane helix</keyword>
<feature type="transmembrane region" description="Helical" evidence="13">
    <location>
        <begin position="636"/>
        <end position="658"/>
    </location>
</feature>
<evidence type="ECO:0000256" key="3">
    <source>
        <dbReference type="ARBA" id="ARBA00022475"/>
    </source>
</evidence>
<evidence type="ECO:0000256" key="5">
    <source>
        <dbReference type="ARBA" id="ARBA00022692"/>
    </source>
</evidence>
<dbReference type="GO" id="GO:0005886">
    <property type="term" value="C:plasma membrane"/>
    <property type="evidence" value="ECO:0007669"/>
    <property type="project" value="UniProtKB-SubCell"/>
</dbReference>
<dbReference type="InterPro" id="IPR000276">
    <property type="entry name" value="GPCR_Rhodpsn"/>
</dbReference>
<dbReference type="GO" id="GO:0009755">
    <property type="term" value="P:hormone-mediated signaling pathway"/>
    <property type="evidence" value="ECO:0007669"/>
    <property type="project" value="TreeGrafter"/>
</dbReference>
<evidence type="ECO:0000256" key="4">
    <source>
        <dbReference type="ARBA" id="ARBA00022614"/>
    </source>
</evidence>
<dbReference type="PRINTS" id="PR00373">
    <property type="entry name" value="GLYCHORMONER"/>
</dbReference>
<feature type="transmembrane region" description="Helical" evidence="13">
    <location>
        <begin position="502"/>
        <end position="523"/>
    </location>
</feature>
<evidence type="ECO:0000256" key="7">
    <source>
        <dbReference type="ARBA" id="ARBA00022989"/>
    </source>
</evidence>
<dbReference type="PROSITE" id="PS50262">
    <property type="entry name" value="G_PROTEIN_RECEP_F1_2"/>
    <property type="match status" value="1"/>
</dbReference>
<dbReference type="Gene3D" id="3.80.10.10">
    <property type="entry name" value="Ribonuclease Inhibitor"/>
    <property type="match status" value="1"/>
</dbReference>
<proteinExistence type="evidence at transcript level"/>
<evidence type="ECO:0000256" key="12">
    <source>
        <dbReference type="SAM" id="MobiDB-lite"/>
    </source>
</evidence>